<comment type="caution">
    <text evidence="1">The sequence shown here is derived from an EMBL/GenBank/DDBJ whole genome shotgun (WGS) entry which is preliminary data.</text>
</comment>
<sequence length="125" mass="14317">MRGLRPAGLHGDIDLWYPGANFGHVDQWLAHVNDLVEIPAKQFSHKWAFFCERVMIEVLLLQPRDGGLITRFFDGRYVLAWPRETLGDVQVGGQRLAVVSVQARKLYREHHPQIAHAYQAFLSQA</sequence>
<evidence type="ECO:0000313" key="1">
    <source>
        <dbReference type="EMBL" id="GHO47337.1"/>
    </source>
</evidence>
<protein>
    <submittedName>
        <fullName evidence="1">Uncharacterized protein</fullName>
    </submittedName>
</protein>
<name>A0A8J3MSQ7_9CHLR</name>
<dbReference type="Proteomes" id="UP000612362">
    <property type="component" value="Unassembled WGS sequence"/>
</dbReference>
<reference evidence="1" key="1">
    <citation type="submission" date="2020-10" db="EMBL/GenBank/DDBJ databases">
        <title>Taxonomic study of unclassified bacteria belonging to the class Ktedonobacteria.</title>
        <authorList>
            <person name="Yabe S."/>
            <person name="Wang C.M."/>
            <person name="Zheng Y."/>
            <person name="Sakai Y."/>
            <person name="Cavaletti L."/>
            <person name="Monciardini P."/>
            <person name="Donadio S."/>
        </authorList>
    </citation>
    <scope>NUCLEOTIDE SEQUENCE</scope>
    <source>
        <strain evidence="1">SOSP1-1</strain>
    </source>
</reference>
<evidence type="ECO:0000313" key="2">
    <source>
        <dbReference type="Proteomes" id="UP000612362"/>
    </source>
</evidence>
<organism evidence="1 2">
    <name type="scientific">Ktedonospora formicarum</name>
    <dbReference type="NCBI Taxonomy" id="2778364"/>
    <lineage>
        <taxon>Bacteria</taxon>
        <taxon>Bacillati</taxon>
        <taxon>Chloroflexota</taxon>
        <taxon>Ktedonobacteria</taxon>
        <taxon>Ktedonobacterales</taxon>
        <taxon>Ktedonobacteraceae</taxon>
        <taxon>Ktedonospora</taxon>
    </lineage>
</organism>
<gene>
    <name evidence="1" type="ORF">KSX_55000</name>
</gene>
<accession>A0A8J3MSQ7</accession>
<proteinExistence type="predicted"/>
<dbReference type="AlphaFoldDB" id="A0A8J3MSQ7"/>
<keyword evidence="2" id="KW-1185">Reference proteome</keyword>
<dbReference type="EMBL" id="BNJF01000003">
    <property type="protein sequence ID" value="GHO47337.1"/>
    <property type="molecule type" value="Genomic_DNA"/>
</dbReference>